<dbReference type="EMBL" id="OE199353">
    <property type="protein sequence ID" value="CAD7580370.1"/>
    <property type="molecule type" value="Genomic_DNA"/>
</dbReference>
<protein>
    <submittedName>
        <fullName evidence="2">(California timema) hypothetical protein</fullName>
    </submittedName>
</protein>
<accession>A0A7R9JJD8</accession>
<feature type="region of interest" description="Disordered" evidence="1">
    <location>
        <begin position="79"/>
        <end position="112"/>
    </location>
</feature>
<evidence type="ECO:0000313" key="2">
    <source>
        <dbReference type="EMBL" id="CAD7580370.1"/>
    </source>
</evidence>
<reference evidence="2" key="1">
    <citation type="submission" date="2020-11" db="EMBL/GenBank/DDBJ databases">
        <authorList>
            <person name="Tran Van P."/>
        </authorList>
    </citation>
    <scope>NUCLEOTIDE SEQUENCE</scope>
</reference>
<name>A0A7R9JJD8_TIMCA</name>
<sequence length="112" mass="12557">MSSAKKLLTIDVLFEALWTLILRKGCDLNEILTYLVKELGYDAKITAEHIEAVARRGLECGALHATEGLFFIGDFNATNGNPQRPESVKRQKREPRNWGCTRCRSLSSSSDD</sequence>
<dbReference type="AlphaFoldDB" id="A0A7R9JJD8"/>
<organism evidence="2">
    <name type="scientific">Timema californicum</name>
    <name type="common">California timema</name>
    <name type="synonym">Walking stick</name>
    <dbReference type="NCBI Taxonomy" id="61474"/>
    <lineage>
        <taxon>Eukaryota</taxon>
        <taxon>Metazoa</taxon>
        <taxon>Ecdysozoa</taxon>
        <taxon>Arthropoda</taxon>
        <taxon>Hexapoda</taxon>
        <taxon>Insecta</taxon>
        <taxon>Pterygota</taxon>
        <taxon>Neoptera</taxon>
        <taxon>Polyneoptera</taxon>
        <taxon>Phasmatodea</taxon>
        <taxon>Timematodea</taxon>
        <taxon>Timematoidea</taxon>
        <taxon>Timematidae</taxon>
        <taxon>Timema</taxon>
    </lineage>
</organism>
<evidence type="ECO:0000256" key="1">
    <source>
        <dbReference type="SAM" id="MobiDB-lite"/>
    </source>
</evidence>
<gene>
    <name evidence="2" type="ORF">TCMB3V08_LOCUS12903</name>
</gene>
<proteinExistence type="predicted"/>